<dbReference type="PANTHER" id="PTHR33332">
    <property type="entry name" value="REVERSE TRANSCRIPTASE DOMAIN-CONTAINING PROTEIN"/>
    <property type="match status" value="1"/>
</dbReference>
<dbReference type="STRING" id="333673.A0A3M0JYZ3"/>
<organism evidence="3 4">
    <name type="scientific">Hirundo rustica rustica</name>
    <dbReference type="NCBI Taxonomy" id="333673"/>
    <lineage>
        <taxon>Eukaryota</taxon>
        <taxon>Metazoa</taxon>
        <taxon>Chordata</taxon>
        <taxon>Craniata</taxon>
        <taxon>Vertebrata</taxon>
        <taxon>Euteleostomi</taxon>
        <taxon>Archelosauria</taxon>
        <taxon>Archosauria</taxon>
        <taxon>Dinosauria</taxon>
        <taxon>Saurischia</taxon>
        <taxon>Theropoda</taxon>
        <taxon>Coelurosauria</taxon>
        <taxon>Aves</taxon>
        <taxon>Neognathae</taxon>
        <taxon>Neoaves</taxon>
        <taxon>Telluraves</taxon>
        <taxon>Australaves</taxon>
        <taxon>Passeriformes</taxon>
        <taxon>Sylvioidea</taxon>
        <taxon>Hirundinidae</taxon>
        <taxon>Hirundo</taxon>
    </lineage>
</organism>
<proteinExistence type="predicted"/>
<dbReference type="AlphaFoldDB" id="A0A3M0JYZ3"/>
<evidence type="ECO:0000256" key="2">
    <source>
        <dbReference type="SAM" id="Phobius"/>
    </source>
</evidence>
<feature type="transmembrane region" description="Helical" evidence="2">
    <location>
        <begin position="325"/>
        <end position="343"/>
    </location>
</feature>
<evidence type="ECO:0008006" key="5">
    <source>
        <dbReference type="Google" id="ProtNLM"/>
    </source>
</evidence>
<reference evidence="3 4" key="1">
    <citation type="submission" date="2018-07" db="EMBL/GenBank/DDBJ databases">
        <title>A high quality draft genome assembly of the barn swallow (H. rustica rustica).</title>
        <authorList>
            <person name="Formenti G."/>
            <person name="Chiara M."/>
            <person name="Poveda L."/>
            <person name="Francoijs K.-J."/>
            <person name="Bonisoli-Alquati A."/>
            <person name="Canova L."/>
            <person name="Gianfranceschi L."/>
            <person name="Horner D.S."/>
            <person name="Saino N."/>
        </authorList>
    </citation>
    <scope>NUCLEOTIDE SEQUENCE [LARGE SCALE GENOMIC DNA]</scope>
    <source>
        <strain evidence="3">Chelidonia</strain>
        <tissue evidence="3">Blood</tissue>
    </source>
</reference>
<gene>
    <name evidence="3" type="ORF">DUI87_15673</name>
</gene>
<evidence type="ECO:0000313" key="3">
    <source>
        <dbReference type="EMBL" id="RMC06242.1"/>
    </source>
</evidence>
<evidence type="ECO:0000313" key="4">
    <source>
        <dbReference type="Proteomes" id="UP000269221"/>
    </source>
</evidence>
<feature type="compositionally biased region" description="Basic and acidic residues" evidence="1">
    <location>
        <begin position="380"/>
        <end position="389"/>
    </location>
</feature>
<accession>A0A3M0JYZ3</accession>
<protein>
    <recommendedName>
        <fullName evidence="5">Reverse transcriptase domain-containing protein</fullName>
    </recommendedName>
</protein>
<evidence type="ECO:0000256" key="1">
    <source>
        <dbReference type="SAM" id="MobiDB-lite"/>
    </source>
</evidence>
<sequence length="443" mass="49474">MNGPKSGGAGSEIQLVASHQWGFPRLSIGASLFNVFINNLEKGIKCVLSQFADDTKLGRTGDLVRTGRFCGGIWIDGLRLMNVRQTCPDGQDGQWPLASIHNSVASRARAEIISLYWALVRPHLKSCVQFWAPYYRKDIEGLEHVKKKGNGAGQGSGTQVSPAIQSLQIPLQNLPEADQHSRQLSVICKLADLSLTPFSRLLIQTMAGKITKFLLVLAILQYALRADAQAVKTTAEVLTQHEGQRSQTTWLAKAGRITKILVLLGILQYAVRVDLPSVKVTEEILRQHEKERVMEMTQLLVMEQKMKKQHGLTPGRMLLLACQEWWFWVGAEILLVLFGIYWLPRQRDSDCDDGSQWETSTGAQEQIEENCEDNPDSDDPPEKPPDKVRTPGAFAKPFPGTTFLELHPAVRAGNADKYLNACKDMIDPLLLLPLRPLIVHFFH</sequence>
<name>A0A3M0JYZ3_HIRRU</name>
<keyword evidence="2" id="KW-1133">Transmembrane helix</keyword>
<dbReference type="OrthoDB" id="9211624at2759"/>
<keyword evidence="2" id="KW-0472">Membrane</keyword>
<feature type="region of interest" description="Disordered" evidence="1">
    <location>
        <begin position="348"/>
        <end position="392"/>
    </location>
</feature>
<keyword evidence="4" id="KW-1185">Reference proteome</keyword>
<dbReference type="EMBL" id="QRBI01000120">
    <property type="protein sequence ID" value="RMC06242.1"/>
    <property type="molecule type" value="Genomic_DNA"/>
</dbReference>
<feature type="compositionally biased region" description="Acidic residues" evidence="1">
    <location>
        <begin position="366"/>
        <end position="379"/>
    </location>
</feature>
<comment type="caution">
    <text evidence="3">The sequence shown here is derived from an EMBL/GenBank/DDBJ whole genome shotgun (WGS) entry which is preliminary data.</text>
</comment>
<dbReference type="Proteomes" id="UP000269221">
    <property type="component" value="Unassembled WGS sequence"/>
</dbReference>
<keyword evidence="2" id="KW-0812">Transmembrane</keyword>